<dbReference type="Gene3D" id="1.20.5.100">
    <property type="entry name" value="Cytochrome c1, transmembrane anchor, C-terminal"/>
    <property type="match status" value="1"/>
</dbReference>
<keyword evidence="8 13" id="KW-0479">Metal-binding</keyword>
<dbReference type="InterPro" id="IPR021157">
    <property type="entry name" value="Cyt_c1_TM_anchor_C"/>
</dbReference>
<dbReference type="EMBL" id="JABEPP010000001">
    <property type="protein sequence ID" value="NNM71655.1"/>
    <property type="molecule type" value="Genomic_DNA"/>
</dbReference>
<feature type="binding site" description="covalent" evidence="13">
    <location>
        <position position="66"/>
    </location>
    <ligand>
        <name>heme c</name>
        <dbReference type="ChEBI" id="CHEBI:61717"/>
    </ligand>
</feature>
<dbReference type="AlphaFoldDB" id="A0A849I5P6"/>
<organism evidence="16 17">
    <name type="scientific">Enterovirga aerilata</name>
    <dbReference type="NCBI Taxonomy" id="2730920"/>
    <lineage>
        <taxon>Bacteria</taxon>
        <taxon>Pseudomonadati</taxon>
        <taxon>Pseudomonadota</taxon>
        <taxon>Alphaproteobacteria</taxon>
        <taxon>Hyphomicrobiales</taxon>
        <taxon>Methylobacteriaceae</taxon>
        <taxon>Enterovirga</taxon>
    </lineage>
</organism>
<comment type="cofactor">
    <cofactor evidence="13">
        <name>heme c</name>
        <dbReference type="ChEBI" id="CHEBI:61717"/>
    </cofactor>
    <text evidence="13">Binds 1 heme c group covalently per subunit.</text>
</comment>
<keyword evidence="5 13" id="KW-0349">Heme</keyword>
<evidence type="ECO:0000256" key="9">
    <source>
        <dbReference type="ARBA" id="ARBA00022982"/>
    </source>
</evidence>
<evidence type="ECO:0000256" key="2">
    <source>
        <dbReference type="ARBA" id="ARBA00006488"/>
    </source>
</evidence>
<dbReference type="InterPro" id="IPR036909">
    <property type="entry name" value="Cyt_c-like_dom_sf"/>
</dbReference>
<keyword evidence="11 13" id="KW-0408">Iron</keyword>
<comment type="caution">
    <text evidence="16">The sequence shown here is derived from an EMBL/GenBank/DDBJ whole genome shotgun (WGS) entry which is preliminary data.</text>
</comment>
<dbReference type="SUPFAM" id="SSF81496">
    <property type="entry name" value="Cytochrome c1 subunit of cytochrome bc1 complex (Ubiquinol-cytochrome c reductase), transmembrane anchor"/>
    <property type="match status" value="1"/>
</dbReference>
<evidence type="ECO:0000256" key="15">
    <source>
        <dbReference type="SAM" id="SignalP"/>
    </source>
</evidence>
<dbReference type="GO" id="GO:0046872">
    <property type="term" value="F:metal ion binding"/>
    <property type="evidence" value="ECO:0007669"/>
    <property type="project" value="UniProtKB-KW"/>
</dbReference>
<evidence type="ECO:0000256" key="5">
    <source>
        <dbReference type="ARBA" id="ARBA00022617"/>
    </source>
</evidence>
<feature type="binding site" description="covalent" evidence="13">
    <location>
        <position position="65"/>
    </location>
    <ligand>
        <name>heme c</name>
        <dbReference type="ChEBI" id="CHEBI:61717"/>
    </ligand>
</feature>
<protein>
    <recommendedName>
        <fullName evidence="3">Cytochrome c1</fullName>
    </recommendedName>
</protein>
<proteinExistence type="inferred from homology"/>
<keyword evidence="17" id="KW-1185">Reference proteome</keyword>
<feature type="binding site" description="covalent" evidence="13">
    <location>
        <position position="207"/>
    </location>
    <ligand>
        <name>heme c</name>
        <dbReference type="ChEBI" id="CHEBI:61717"/>
    </ligand>
</feature>
<evidence type="ECO:0000256" key="12">
    <source>
        <dbReference type="ARBA" id="ARBA00023136"/>
    </source>
</evidence>
<feature type="chain" id="PRO_5032611489" description="Cytochrome c1" evidence="15">
    <location>
        <begin position="26"/>
        <end position="300"/>
    </location>
</feature>
<feature type="transmembrane region" description="Helical" evidence="14">
    <location>
        <begin position="257"/>
        <end position="275"/>
    </location>
</feature>
<gene>
    <name evidence="16" type="ORF">HJG44_04485</name>
</gene>
<dbReference type="PRINTS" id="PR00603">
    <property type="entry name" value="CYTOCHROMEC1"/>
</dbReference>
<keyword evidence="6" id="KW-0679">Respiratory chain</keyword>
<dbReference type="RefSeq" id="WP_171217088.1">
    <property type="nucleotide sequence ID" value="NZ_JABEPP010000001.1"/>
</dbReference>
<dbReference type="GO" id="GO:0016020">
    <property type="term" value="C:membrane"/>
    <property type="evidence" value="ECO:0007669"/>
    <property type="project" value="UniProtKB-SubCell"/>
</dbReference>
<dbReference type="Gene3D" id="1.10.760.10">
    <property type="entry name" value="Cytochrome c-like domain"/>
    <property type="match status" value="1"/>
</dbReference>
<keyword evidence="15" id="KW-0732">Signal</keyword>
<name>A0A849I5P6_9HYPH</name>
<dbReference type="GO" id="GO:0009055">
    <property type="term" value="F:electron transfer activity"/>
    <property type="evidence" value="ECO:0007669"/>
    <property type="project" value="InterPro"/>
</dbReference>
<evidence type="ECO:0000256" key="11">
    <source>
        <dbReference type="ARBA" id="ARBA00023004"/>
    </source>
</evidence>
<keyword evidence="9" id="KW-0249">Electron transport</keyword>
<keyword evidence="10 14" id="KW-1133">Transmembrane helix</keyword>
<evidence type="ECO:0000256" key="4">
    <source>
        <dbReference type="ARBA" id="ARBA00022448"/>
    </source>
</evidence>
<feature type="binding site" description="covalent" evidence="13">
    <location>
        <position position="62"/>
    </location>
    <ligand>
        <name>heme c</name>
        <dbReference type="ChEBI" id="CHEBI:61717"/>
    </ligand>
</feature>
<evidence type="ECO:0000256" key="10">
    <source>
        <dbReference type="ARBA" id="ARBA00022989"/>
    </source>
</evidence>
<accession>A0A849I5P6</accession>
<comment type="subcellular location">
    <subcellularLocation>
        <location evidence="1">Membrane</location>
    </subcellularLocation>
</comment>
<dbReference type="Pfam" id="PF02167">
    <property type="entry name" value="Cytochrom_C1"/>
    <property type="match status" value="1"/>
</dbReference>
<feature type="signal peptide" evidence="15">
    <location>
        <begin position="1"/>
        <end position="25"/>
    </location>
</feature>
<evidence type="ECO:0000256" key="14">
    <source>
        <dbReference type="SAM" id="Phobius"/>
    </source>
</evidence>
<evidence type="ECO:0000256" key="6">
    <source>
        <dbReference type="ARBA" id="ARBA00022660"/>
    </source>
</evidence>
<evidence type="ECO:0000256" key="3">
    <source>
        <dbReference type="ARBA" id="ARBA00016165"/>
    </source>
</evidence>
<keyword evidence="12 14" id="KW-0472">Membrane</keyword>
<evidence type="ECO:0000313" key="17">
    <source>
        <dbReference type="Proteomes" id="UP000564885"/>
    </source>
</evidence>
<evidence type="ECO:0000313" key="16">
    <source>
        <dbReference type="EMBL" id="NNM71655.1"/>
    </source>
</evidence>
<reference evidence="16 17" key="1">
    <citation type="submission" date="2020-04" db="EMBL/GenBank/DDBJ databases">
        <title>Enterovirga sp. isolate from soil.</title>
        <authorList>
            <person name="Chea S."/>
            <person name="Kim D.-U."/>
        </authorList>
    </citation>
    <scope>NUCLEOTIDE SEQUENCE [LARGE SCALE GENOMIC DNA]</scope>
    <source>
        <strain evidence="16 17">DB1703</strain>
    </source>
</reference>
<dbReference type="SUPFAM" id="SSF46626">
    <property type="entry name" value="Cytochrome c"/>
    <property type="match status" value="1"/>
</dbReference>
<dbReference type="GO" id="GO:0020037">
    <property type="term" value="F:heme binding"/>
    <property type="evidence" value="ECO:0007669"/>
    <property type="project" value="InterPro"/>
</dbReference>
<keyword evidence="7 14" id="KW-0812">Transmembrane</keyword>
<dbReference type="PANTHER" id="PTHR10266">
    <property type="entry name" value="CYTOCHROME C1"/>
    <property type="match status" value="1"/>
</dbReference>
<evidence type="ECO:0000256" key="13">
    <source>
        <dbReference type="PIRSR" id="PIRSR602326-1"/>
    </source>
</evidence>
<dbReference type="Proteomes" id="UP000564885">
    <property type="component" value="Unassembled WGS sequence"/>
</dbReference>
<evidence type="ECO:0000256" key="7">
    <source>
        <dbReference type="ARBA" id="ARBA00022692"/>
    </source>
</evidence>
<evidence type="ECO:0000256" key="8">
    <source>
        <dbReference type="ARBA" id="ARBA00022723"/>
    </source>
</evidence>
<keyword evidence="4" id="KW-0813">Transport</keyword>
<comment type="similarity">
    <text evidence="2">Belongs to the cytochrome c family.</text>
</comment>
<sequence length="300" mass="32474">MNTRHALLAAALAVGTLAGAATVQAAEGTPNPPRQSWTFAGVFGTFDRAQLQRGFKVYREVCQACHQLKIPFRTLAQNGGPQFSVAQVTALAAEYKVQDGPNDAGEMFERPGRPADFIPPPFPNENAAAAANGGKAPPPLQVIAKARGFERGFPWFIVDVIPFLQYQEHGPDYIHALLTGYEEPPAGFTVPPGGHYNKYFPGHVIAMPNPLSDGQVEYPKGPDGRSPVPETVEQYSKDLAAFLMWTAEPALEQRKRMGFMVIIFLAVFSYLMYYVKKKVWAQVGGEAEGAPGTAPLGPTG</sequence>
<dbReference type="InterPro" id="IPR002326">
    <property type="entry name" value="Cyt_c1"/>
</dbReference>
<evidence type="ECO:0000256" key="1">
    <source>
        <dbReference type="ARBA" id="ARBA00004370"/>
    </source>
</evidence>
<dbReference type="PANTHER" id="PTHR10266:SF3">
    <property type="entry name" value="CYTOCHROME C1, HEME PROTEIN, MITOCHONDRIAL"/>
    <property type="match status" value="1"/>
</dbReference>